<evidence type="ECO:0000256" key="1">
    <source>
        <dbReference type="ARBA" id="ARBA00009437"/>
    </source>
</evidence>
<dbReference type="eggNOG" id="COG0583">
    <property type="taxonomic scope" value="Bacteria"/>
</dbReference>
<dbReference type="FunFam" id="1.10.10.10:FF:000001">
    <property type="entry name" value="LysR family transcriptional regulator"/>
    <property type="match status" value="1"/>
</dbReference>
<evidence type="ECO:0000256" key="4">
    <source>
        <dbReference type="ARBA" id="ARBA00023163"/>
    </source>
</evidence>
<dbReference type="Pfam" id="PF00126">
    <property type="entry name" value="HTH_1"/>
    <property type="match status" value="1"/>
</dbReference>
<dbReference type="Gene3D" id="3.40.190.10">
    <property type="entry name" value="Periplasmic binding protein-like II"/>
    <property type="match status" value="2"/>
</dbReference>
<dbReference type="RefSeq" id="WP_006983933.1">
    <property type="nucleotide sequence ID" value="NZ_ABVL01000050.1"/>
</dbReference>
<name>B4DCH5_9BACT</name>
<sequence>MELYQLQYFLEVARQRNFTRAAARLHLAQAALSEQIRKLEDELATPLFQRGRRESTLTAAGETLRGHAEALLERAAAARHAVQELVGLRSGKLVIGAIPSVSAGLLPAAVTAFRKRHPQVELVIAEGTSEAVAEGVESGRVEMGVIQHPTPAGPFDERTLLTEPFVILAGPHHAIARHRRVSLASLAGEPFVFFKGRARESALAACRAAGFEPRLACESGELETVRALVAAGLGVAILPELAAQRARPACALVRLSEPKVERKLVIVTRRGHAPSPAAAEFETLLRGARGRRAKQPKP</sequence>
<dbReference type="SUPFAM" id="SSF46785">
    <property type="entry name" value="Winged helix' DNA-binding domain"/>
    <property type="match status" value="1"/>
</dbReference>
<dbReference type="AlphaFoldDB" id="B4DCH5"/>
<keyword evidence="2" id="KW-0805">Transcription regulation</keyword>
<feature type="domain" description="HTH lysR-type" evidence="5">
    <location>
        <begin position="1"/>
        <end position="58"/>
    </location>
</feature>
<keyword evidence="7" id="KW-1185">Reference proteome</keyword>
<evidence type="ECO:0000259" key="5">
    <source>
        <dbReference type="PROSITE" id="PS50931"/>
    </source>
</evidence>
<comment type="similarity">
    <text evidence="1">Belongs to the LysR transcriptional regulatory family.</text>
</comment>
<protein>
    <submittedName>
        <fullName evidence="6">Transcriptional regulator, LysR family</fullName>
    </submittedName>
</protein>
<gene>
    <name evidence="6" type="ORF">CfE428DRAFT_6616</name>
</gene>
<proteinExistence type="inferred from homology"/>
<evidence type="ECO:0000313" key="6">
    <source>
        <dbReference type="EMBL" id="EDY15851.1"/>
    </source>
</evidence>
<dbReference type="PANTHER" id="PTHR30419">
    <property type="entry name" value="HTH-TYPE TRANSCRIPTIONAL REGULATOR YBHD"/>
    <property type="match status" value="1"/>
</dbReference>
<dbReference type="InterPro" id="IPR000847">
    <property type="entry name" value="LysR_HTH_N"/>
</dbReference>
<dbReference type="InParanoid" id="B4DCH5"/>
<organism evidence="6 7">
    <name type="scientific">Chthoniobacter flavus Ellin428</name>
    <dbReference type="NCBI Taxonomy" id="497964"/>
    <lineage>
        <taxon>Bacteria</taxon>
        <taxon>Pseudomonadati</taxon>
        <taxon>Verrucomicrobiota</taxon>
        <taxon>Spartobacteria</taxon>
        <taxon>Chthoniobacterales</taxon>
        <taxon>Chthoniobacteraceae</taxon>
        <taxon>Chthoniobacter</taxon>
    </lineage>
</organism>
<dbReference type="InterPro" id="IPR005119">
    <property type="entry name" value="LysR_subst-bd"/>
</dbReference>
<dbReference type="Proteomes" id="UP000005824">
    <property type="component" value="Unassembled WGS sequence"/>
</dbReference>
<dbReference type="PRINTS" id="PR00039">
    <property type="entry name" value="HTHLYSR"/>
</dbReference>
<accession>B4DCH5</accession>
<dbReference type="GO" id="GO:0003700">
    <property type="term" value="F:DNA-binding transcription factor activity"/>
    <property type="evidence" value="ECO:0007669"/>
    <property type="project" value="InterPro"/>
</dbReference>
<keyword evidence="3" id="KW-0238">DNA-binding</keyword>
<dbReference type="GO" id="GO:0005829">
    <property type="term" value="C:cytosol"/>
    <property type="evidence" value="ECO:0007669"/>
    <property type="project" value="TreeGrafter"/>
</dbReference>
<dbReference type="CDD" id="cd05466">
    <property type="entry name" value="PBP2_LTTR_substrate"/>
    <property type="match status" value="1"/>
</dbReference>
<keyword evidence="4" id="KW-0804">Transcription</keyword>
<dbReference type="GO" id="GO:0003677">
    <property type="term" value="F:DNA binding"/>
    <property type="evidence" value="ECO:0007669"/>
    <property type="project" value="UniProtKB-KW"/>
</dbReference>
<evidence type="ECO:0000313" key="7">
    <source>
        <dbReference type="Proteomes" id="UP000005824"/>
    </source>
</evidence>
<evidence type="ECO:0000256" key="3">
    <source>
        <dbReference type="ARBA" id="ARBA00023125"/>
    </source>
</evidence>
<dbReference type="Gene3D" id="1.10.10.10">
    <property type="entry name" value="Winged helix-like DNA-binding domain superfamily/Winged helix DNA-binding domain"/>
    <property type="match status" value="1"/>
</dbReference>
<dbReference type="EMBL" id="ABVL01000050">
    <property type="protein sequence ID" value="EDY15851.1"/>
    <property type="molecule type" value="Genomic_DNA"/>
</dbReference>
<dbReference type="PROSITE" id="PS50931">
    <property type="entry name" value="HTH_LYSR"/>
    <property type="match status" value="1"/>
</dbReference>
<dbReference type="InterPro" id="IPR050950">
    <property type="entry name" value="HTH-type_LysR_regulators"/>
</dbReference>
<dbReference type="InterPro" id="IPR036390">
    <property type="entry name" value="WH_DNA-bd_sf"/>
</dbReference>
<dbReference type="FunCoup" id="B4DCH5">
    <property type="interactions" value="101"/>
</dbReference>
<dbReference type="STRING" id="497964.CfE428DRAFT_6616"/>
<comment type="caution">
    <text evidence="6">The sequence shown here is derived from an EMBL/GenBank/DDBJ whole genome shotgun (WGS) entry which is preliminary data.</text>
</comment>
<dbReference type="Pfam" id="PF03466">
    <property type="entry name" value="LysR_substrate"/>
    <property type="match status" value="1"/>
</dbReference>
<evidence type="ECO:0000256" key="2">
    <source>
        <dbReference type="ARBA" id="ARBA00023015"/>
    </source>
</evidence>
<dbReference type="InterPro" id="IPR036388">
    <property type="entry name" value="WH-like_DNA-bd_sf"/>
</dbReference>
<reference evidence="6 7" key="1">
    <citation type="journal article" date="2011" name="J. Bacteriol.">
        <title>Genome sequence of Chthoniobacter flavus Ellin428, an aerobic heterotrophic soil bacterium.</title>
        <authorList>
            <person name="Kant R."/>
            <person name="van Passel M.W."/>
            <person name="Palva A."/>
            <person name="Lucas S."/>
            <person name="Lapidus A."/>
            <person name="Glavina Del Rio T."/>
            <person name="Dalin E."/>
            <person name="Tice H."/>
            <person name="Bruce D."/>
            <person name="Goodwin L."/>
            <person name="Pitluck S."/>
            <person name="Larimer F.W."/>
            <person name="Land M.L."/>
            <person name="Hauser L."/>
            <person name="Sangwan P."/>
            <person name="de Vos W.M."/>
            <person name="Janssen P.H."/>
            <person name="Smidt H."/>
        </authorList>
    </citation>
    <scope>NUCLEOTIDE SEQUENCE [LARGE SCALE GENOMIC DNA]</scope>
    <source>
        <strain evidence="6 7">Ellin428</strain>
    </source>
</reference>
<dbReference type="SUPFAM" id="SSF53850">
    <property type="entry name" value="Periplasmic binding protein-like II"/>
    <property type="match status" value="1"/>
</dbReference>